<keyword evidence="3" id="KW-1185">Reference proteome</keyword>
<protein>
    <submittedName>
        <fullName evidence="2">Uncharacterized protein</fullName>
    </submittedName>
</protein>
<dbReference type="RefSeq" id="WP_183956264.1">
    <property type="nucleotide sequence ID" value="NZ_JACIEB010000008.1"/>
</dbReference>
<name>A0A7W6GQB0_9SPHN</name>
<dbReference type="AlphaFoldDB" id="A0A7W6GQB0"/>
<comment type="caution">
    <text evidence="2">The sequence shown here is derived from an EMBL/GenBank/DDBJ whole genome shotgun (WGS) entry which is preliminary data.</text>
</comment>
<reference evidence="2 3" key="1">
    <citation type="submission" date="2020-08" db="EMBL/GenBank/DDBJ databases">
        <title>Genomic Encyclopedia of Type Strains, Phase IV (KMG-IV): sequencing the most valuable type-strain genomes for metagenomic binning, comparative biology and taxonomic classification.</title>
        <authorList>
            <person name="Goeker M."/>
        </authorList>
    </citation>
    <scope>NUCLEOTIDE SEQUENCE [LARGE SCALE GENOMIC DNA]</scope>
    <source>
        <strain evidence="2 3">DSM 29348</strain>
    </source>
</reference>
<evidence type="ECO:0000313" key="2">
    <source>
        <dbReference type="EMBL" id="MBB3983313.1"/>
    </source>
</evidence>
<dbReference type="EMBL" id="JACIEB010000008">
    <property type="protein sequence ID" value="MBB3983313.1"/>
    <property type="molecule type" value="Genomic_DNA"/>
</dbReference>
<dbReference type="Proteomes" id="UP000552757">
    <property type="component" value="Unassembled WGS sequence"/>
</dbReference>
<keyword evidence="1" id="KW-1133">Transmembrane helix</keyword>
<accession>A0A7W6GQB0</accession>
<keyword evidence="1" id="KW-0472">Membrane</keyword>
<keyword evidence="1" id="KW-0812">Transmembrane</keyword>
<proteinExistence type="predicted"/>
<evidence type="ECO:0000256" key="1">
    <source>
        <dbReference type="SAM" id="Phobius"/>
    </source>
</evidence>
<gene>
    <name evidence="2" type="ORF">GGR44_003001</name>
</gene>
<sequence>MKSFLKSDLFLRFLGGFALGAVGMFLLQPNDPPAFASTALAASTADHAGL</sequence>
<feature type="transmembrane region" description="Helical" evidence="1">
    <location>
        <begin position="9"/>
        <end position="27"/>
    </location>
</feature>
<organism evidence="2 3">
    <name type="scientific">Sphingobium fontiphilum</name>
    <dbReference type="NCBI Taxonomy" id="944425"/>
    <lineage>
        <taxon>Bacteria</taxon>
        <taxon>Pseudomonadati</taxon>
        <taxon>Pseudomonadota</taxon>
        <taxon>Alphaproteobacteria</taxon>
        <taxon>Sphingomonadales</taxon>
        <taxon>Sphingomonadaceae</taxon>
        <taxon>Sphingobium</taxon>
    </lineage>
</organism>
<evidence type="ECO:0000313" key="3">
    <source>
        <dbReference type="Proteomes" id="UP000552757"/>
    </source>
</evidence>